<dbReference type="InterPro" id="IPR035849">
    <property type="entry name" value="Fes/Fps/Fer_SH2"/>
</dbReference>
<feature type="domain" description="SH2" evidence="8">
    <location>
        <begin position="53"/>
        <end position="146"/>
    </location>
</feature>
<dbReference type="Gene3D" id="1.10.510.10">
    <property type="entry name" value="Transferase(Phosphotransferase) domain 1"/>
    <property type="match status" value="1"/>
</dbReference>
<dbReference type="GO" id="GO:0005524">
    <property type="term" value="F:ATP binding"/>
    <property type="evidence" value="ECO:0007669"/>
    <property type="project" value="UniProtKB-KW"/>
</dbReference>
<comment type="caution">
    <text evidence="10">The sequence shown here is derived from an EMBL/GenBank/DDBJ whole genome shotgun (WGS) entry which is preliminary data.</text>
</comment>
<dbReference type="PROSITE" id="PS50001">
    <property type="entry name" value="SH2"/>
    <property type="match status" value="1"/>
</dbReference>
<evidence type="ECO:0000259" key="9">
    <source>
        <dbReference type="PROSITE" id="PS50011"/>
    </source>
</evidence>
<dbReference type="Proteomes" id="UP001331761">
    <property type="component" value="Unassembled WGS sequence"/>
</dbReference>
<dbReference type="SMART" id="SM00219">
    <property type="entry name" value="TyrKc"/>
    <property type="match status" value="1"/>
</dbReference>
<evidence type="ECO:0000256" key="3">
    <source>
        <dbReference type="ARBA" id="ARBA00022777"/>
    </source>
</evidence>
<dbReference type="Gene3D" id="3.30.505.10">
    <property type="entry name" value="SH2 domain"/>
    <property type="match status" value="1"/>
</dbReference>
<keyword evidence="4 7" id="KW-0067">ATP-binding</keyword>
<organism evidence="10 11">
    <name type="scientific">Trichostrongylus colubriformis</name>
    <name type="common">Black scour worm</name>
    <dbReference type="NCBI Taxonomy" id="6319"/>
    <lineage>
        <taxon>Eukaryota</taxon>
        <taxon>Metazoa</taxon>
        <taxon>Ecdysozoa</taxon>
        <taxon>Nematoda</taxon>
        <taxon>Chromadorea</taxon>
        <taxon>Rhabditida</taxon>
        <taxon>Rhabditina</taxon>
        <taxon>Rhabditomorpha</taxon>
        <taxon>Strongyloidea</taxon>
        <taxon>Trichostrongylidae</taxon>
        <taxon>Trichostrongylus</taxon>
    </lineage>
</organism>
<dbReference type="Gene3D" id="3.30.200.20">
    <property type="entry name" value="Phosphorylase Kinase, domain 1"/>
    <property type="match status" value="1"/>
</dbReference>
<keyword evidence="5 7" id="KW-0829">Tyrosine-protein kinase</keyword>
<gene>
    <name evidence="10" type="ORF">GCK32_000950</name>
</gene>
<dbReference type="Pfam" id="PF07714">
    <property type="entry name" value="PK_Tyr_Ser-Thr"/>
    <property type="match status" value="1"/>
</dbReference>
<evidence type="ECO:0000259" key="8">
    <source>
        <dbReference type="PROSITE" id="PS50001"/>
    </source>
</evidence>
<dbReference type="EMBL" id="WIXE01007634">
    <property type="protein sequence ID" value="KAK5980258.1"/>
    <property type="molecule type" value="Genomic_DNA"/>
</dbReference>
<dbReference type="CDD" id="cd10361">
    <property type="entry name" value="SH2_Fps_family"/>
    <property type="match status" value="1"/>
</dbReference>
<dbReference type="PRINTS" id="PR00109">
    <property type="entry name" value="TYRKINASE"/>
</dbReference>
<dbReference type="InterPro" id="IPR011009">
    <property type="entry name" value="Kinase-like_dom_sf"/>
</dbReference>
<dbReference type="AlphaFoldDB" id="A0AAN8GA82"/>
<dbReference type="InterPro" id="IPR001245">
    <property type="entry name" value="Ser-Thr/Tyr_kinase_cat_dom"/>
</dbReference>
<evidence type="ECO:0000256" key="7">
    <source>
        <dbReference type="RuleBase" id="RU362096"/>
    </source>
</evidence>
<dbReference type="GO" id="GO:0004715">
    <property type="term" value="F:non-membrane spanning protein tyrosine kinase activity"/>
    <property type="evidence" value="ECO:0007669"/>
    <property type="project" value="UniProtKB-EC"/>
</dbReference>
<comment type="catalytic activity">
    <reaction evidence="7">
        <text>L-tyrosyl-[protein] + ATP = O-phospho-L-tyrosyl-[protein] + ADP + H(+)</text>
        <dbReference type="Rhea" id="RHEA:10596"/>
        <dbReference type="Rhea" id="RHEA-COMP:10136"/>
        <dbReference type="Rhea" id="RHEA-COMP:20101"/>
        <dbReference type="ChEBI" id="CHEBI:15378"/>
        <dbReference type="ChEBI" id="CHEBI:30616"/>
        <dbReference type="ChEBI" id="CHEBI:46858"/>
        <dbReference type="ChEBI" id="CHEBI:61978"/>
        <dbReference type="ChEBI" id="CHEBI:456216"/>
        <dbReference type="EC" id="2.7.10.2"/>
    </reaction>
</comment>
<keyword evidence="3 7" id="KW-0418">Kinase</keyword>
<keyword evidence="2 7" id="KW-0547">Nucleotide-binding</keyword>
<dbReference type="EC" id="2.7.10.2" evidence="7"/>
<protein>
    <recommendedName>
        <fullName evidence="7">Tyrosine-protein kinase</fullName>
        <ecNumber evidence="7">2.7.10.2</ecNumber>
    </recommendedName>
</protein>
<dbReference type="SUPFAM" id="SSF55550">
    <property type="entry name" value="SH2 domain"/>
    <property type="match status" value="1"/>
</dbReference>
<dbReference type="InterPro" id="IPR036860">
    <property type="entry name" value="SH2_dom_sf"/>
</dbReference>
<dbReference type="InterPro" id="IPR000719">
    <property type="entry name" value="Prot_kinase_dom"/>
</dbReference>
<evidence type="ECO:0000256" key="1">
    <source>
        <dbReference type="ARBA" id="ARBA00022679"/>
    </source>
</evidence>
<evidence type="ECO:0000313" key="10">
    <source>
        <dbReference type="EMBL" id="KAK5980258.1"/>
    </source>
</evidence>
<evidence type="ECO:0000313" key="11">
    <source>
        <dbReference type="Proteomes" id="UP001331761"/>
    </source>
</evidence>
<evidence type="ECO:0000256" key="2">
    <source>
        <dbReference type="ARBA" id="ARBA00022741"/>
    </source>
</evidence>
<keyword evidence="6" id="KW-0727">SH2 domain</keyword>
<evidence type="ECO:0000256" key="5">
    <source>
        <dbReference type="ARBA" id="ARBA00023137"/>
    </source>
</evidence>
<evidence type="ECO:0000256" key="6">
    <source>
        <dbReference type="PROSITE-ProRule" id="PRU00191"/>
    </source>
</evidence>
<dbReference type="CDD" id="cd00192">
    <property type="entry name" value="PTKc"/>
    <property type="match status" value="1"/>
</dbReference>
<comment type="similarity">
    <text evidence="7">Belongs to the protein kinase superfamily. Tyr protein kinase family.</text>
</comment>
<dbReference type="Pfam" id="PF00017">
    <property type="entry name" value="SH2"/>
    <property type="match status" value="1"/>
</dbReference>
<dbReference type="InterPro" id="IPR000980">
    <property type="entry name" value="SH2"/>
</dbReference>
<proteinExistence type="inferred from homology"/>
<evidence type="ECO:0000256" key="4">
    <source>
        <dbReference type="ARBA" id="ARBA00022840"/>
    </source>
</evidence>
<dbReference type="InterPro" id="IPR020635">
    <property type="entry name" value="Tyr_kinase_cat_dom"/>
</dbReference>
<feature type="domain" description="Protein kinase" evidence="9">
    <location>
        <begin position="153"/>
        <end position="410"/>
    </location>
</feature>
<dbReference type="SMART" id="SM00252">
    <property type="entry name" value="SH2"/>
    <property type="match status" value="1"/>
</dbReference>
<sequence>MSRCKSEFHSILPSLSCGGLKRTRYSRKTCQVCPDPLTDKHLVDKTFLHGYSYYHGMIPMEDVPALLEKDGDFLLRKELINDELLIAAISVRCGDDVKHFMINQSPDGDFYIERVRARTIEELVQKHLQRGEPLSKASQAILKRPIPRQEWMLNHEDIVFKEGLGKHYNVEEFEGELVQNNITRPVFLKTIGISSSRDARSHLMREARLLRSLRHENVGEIYGIALHYSPIILVLEYFSTSLFTHLRRNVGRISSREKRRFVCEAAAGLSYLSQSNCIHRDIAARNCKLSDSLHVKISGFTLCEHPGEDIDSSTMQIAVKWQAPEVLKDRKYTLKTDVWSFGILMWEVYSEGAEPYAGMSPSAVKELILKDEYRMPIPKDCPKLLAKIMASCWDSYPPKRPCMQAIHLVIRDG</sequence>
<keyword evidence="11" id="KW-1185">Reference proteome</keyword>
<name>A0AAN8GA82_TRICO</name>
<dbReference type="PROSITE" id="PS50011">
    <property type="entry name" value="PROTEIN_KINASE_DOM"/>
    <property type="match status" value="1"/>
</dbReference>
<accession>A0AAN8GA82</accession>
<dbReference type="InterPro" id="IPR050198">
    <property type="entry name" value="Non-receptor_tyrosine_kinases"/>
</dbReference>
<reference evidence="10 11" key="1">
    <citation type="submission" date="2019-10" db="EMBL/GenBank/DDBJ databases">
        <title>Assembly and Annotation for the nematode Trichostrongylus colubriformis.</title>
        <authorList>
            <person name="Martin J."/>
        </authorList>
    </citation>
    <scope>NUCLEOTIDE SEQUENCE [LARGE SCALE GENOMIC DNA]</scope>
    <source>
        <strain evidence="10">G859</strain>
        <tissue evidence="10">Whole worm</tissue>
    </source>
</reference>
<dbReference type="SUPFAM" id="SSF56112">
    <property type="entry name" value="Protein kinase-like (PK-like)"/>
    <property type="match status" value="1"/>
</dbReference>
<dbReference type="PANTHER" id="PTHR24418">
    <property type="entry name" value="TYROSINE-PROTEIN KINASE"/>
    <property type="match status" value="1"/>
</dbReference>
<keyword evidence="1 7" id="KW-0808">Transferase</keyword>